<reference evidence="1 2" key="1">
    <citation type="journal article" date="2022" name="Hortic Res">
        <title>A haplotype resolved chromosomal level avocado genome allows analysis of novel avocado genes.</title>
        <authorList>
            <person name="Nath O."/>
            <person name="Fletcher S.J."/>
            <person name="Hayward A."/>
            <person name="Shaw L.M."/>
            <person name="Masouleh A.K."/>
            <person name="Furtado A."/>
            <person name="Henry R.J."/>
            <person name="Mitter N."/>
        </authorList>
    </citation>
    <scope>NUCLEOTIDE SEQUENCE [LARGE SCALE GENOMIC DNA]</scope>
    <source>
        <strain evidence="2">cv. Hass</strain>
    </source>
</reference>
<organism evidence="1 2">
    <name type="scientific">Persea americana</name>
    <name type="common">Avocado</name>
    <dbReference type="NCBI Taxonomy" id="3435"/>
    <lineage>
        <taxon>Eukaryota</taxon>
        <taxon>Viridiplantae</taxon>
        <taxon>Streptophyta</taxon>
        <taxon>Embryophyta</taxon>
        <taxon>Tracheophyta</taxon>
        <taxon>Spermatophyta</taxon>
        <taxon>Magnoliopsida</taxon>
        <taxon>Magnoliidae</taxon>
        <taxon>Laurales</taxon>
        <taxon>Lauraceae</taxon>
        <taxon>Persea</taxon>
    </lineage>
</organism>
<keyword evidence="2" id="KW-1185">Reference proteome</keyword>
<gene>
    <name evidence="1" type="ORF">MRB53_007992</name>
</gene>
<protein>
    <submittedName>
        <fullName evidence="1">Uncharacterized protein</fullName>
    </submittedName>
</protein>
<dbReference type="Proteomes" id="UP001234297">
    <property type="component" value="Chromosome 2"/>
</dbReference>
<dbReference type="EMBL" id="CM056810">
    <property type="protein sequence ID" value="KAJ8646244.1"/>
    <property type="molecule type" value="Genomic_DNA"/>
</dbReference>
<name>A0ACC2MLQ5_PERAE</name>
<evidence type="ECO:0000313" key="1">
    <source>
        <dbReference type="EMBL" id="KAJ8646244.1"/>
    </source>
</evidence>
<sequence>MSSIMIPSPLPSPTQDSEKLKKAFQGLSLSHFLNLYILGHREANQRMKICQAYQQLYNESLIDRLKSELSGDFGKAMVLWAMDPPKRDAKLAKDALKKKGTVKHLSVIIEIACAPIPNHLIAFRQAYCSLYYCSLEEDIALHVDQPLRKLLVGMVSSYRYDREEVDETVAKSEADLLHDAIEKRNLDQEQVIWILSTRNRFQLKATFNCYQQDYGKPVDQDIKDCSDSDFATLLRTAVVCIDSPEKHFAEVIKSSVNGLGTDESSLTRAVVTRAEIDLLKIKEEYQKIYDTSLLDAVAKDTSGDYKKFLVALIGDGKLKWFG</sequence>
<evidence type="ECO:0000313" key="2">
    <source>
        <dbReference type="Proteomes" id="UP001234297"/>
    </source>
</evidence>
<comment type="caution">
    <text evidence="1">The sequence shown here is derived from an EMBL/GenBank/DDBJ whole genome shotgun (WGS) entry which is preliminary data.</text>
</comment>
<proteinExistence type="predicted"/>
<accession>A0ACC2MLQ5</accession>